<sequence length="340" mass="39213">MEEKPLISIVVPVYNVEQYVGKCLDSLLGQTLKDIEVICVDDCSTDASLSILNAYGKKDNRVKVITSSVNGKQGTARNIGIRAARAEYIGLVDSDDWVAETMYENLYEAARRENADVVVGNYAEYYSESDIRPQWNGEKGVLENGDRGERNRGIIARSPRIWTSIFKRKLFVDNGLFYPENLFYEDNAIGQALYCSAGKIVKVDKLCYFYRCNNVSTTRRYNDYRFFDRIETSKLYLENMKRLGFYSLYKQECDDVFFSLFYEATITGSLFHFDPPAKKYINLVKREICEIYPHFHLVSYLIRSKTSLFHKIVLALIGIDTDFGVLVCTALRRCKRLFTD</sequence>
<evidence type="ECO:0000313" key="3">
    <source>
        <dbReference type="Proteomes" id="UP000823612"/>
    </source>
</evidence>
<dbReference type="PANTHER" id="PTHR22916">
    <property type="entry name" value="GLYCOSYLTRANSFERASE"/>
    <property type="match status" value="1"/>
</dbReference>
<dbReference type="PANTHER" id="PTHR22916:SF3">
    <property type="entry name" value="UDP-GLCNAC:BETAGAL BETA-1,3-N-ACETYLGLUCOSAMINYLTRANSFERASE-LIKE PROTEIN 1"/>
    <property type="match status" value="1"/>
</dbReference>
<proteinExistence type="predicted"/>
<dbReference type="GO" id="GO:0016758">
    <property type="term" value="F:hexosyltransferase activity"/>
    <property type="evidence" value="ECO:0007669"/>
    <property type="project" value="UniProtKB-ARBA"/>
</dbReference>
<dbReference type="Proteomes" id="UP000823612">
    <property type="component" value="Unassembled WGS sequence"/>
</dbReference>
<dbReference type="InterPro" id="IPR001173">
    <property type="entry name" value="Glyco_trans_2-like"/>
</dbReference>
<accession>A0A9D9DRF7</accession>
<dbReference type="InterPro" id="IPR029044">
    <property type="entry name" value="Nucleotide-diphossugar_trans"/>
</dbReference>
<organism evidence="2 3">
    <name type="scientific">Candidatus Pullibacteroides excrementavium</name>
    <dbReference type="NCBI Taxonomy" id="2840905"/>
    <lineage>
        <taxon>Bacteria</taxon>
        <taxon>Pseudomonadati</taxon>
        <taxon>Bacteroidota</taxon>
        <taxon>Bacteroidia</taxon>
        <taxon>Bacteroidales</taxon>
        <taxon>Candidatus Pullibacteroides</taxon>
    </lineage>
</organism>
<dbReference type="Gene3D" id="3.90.550.10">
    <property type="entry name" value="Spore Coat Polysaccharide Biosynthesis Protein SpsA, Chain A"/>
    <property type="match status" value="1"/>
</dbReference>
<dbReference type="CDD" id="cd00761">
    <property type="entry name" value="Glyco_tranf_GTA_type"/>
    <property type="match status" value="1"/>
</dbReference>
<dbReference type="EMBL" id="JADIMZ010000037">
    <property type="protein sequence ID" value="MBO8432243.1"/>
    <property type="molecule type" value="Genomic_DNA"/>
</dbReference>
<evidence type="ECO:0000313" key="2">
    <source>
        <dbReference type="EMBL" id="MBO8432243.1"/>
    </source>
</evidence>
<dbReference type="SUPFAM" id="SSF53448">
    <property type="entry name" value="Nucleotide-diphospho-sugar transferases"/>
    <property type="match status" value="1"/>
</dbReference>
<dbReference type="AlphaFoldDB" id="A0A9D9DRF7"/>
<dbReference type="Pfam" id="PF00535">
    <property type="entry name" value="Glycos_transf_2"/>
    <property type="match status" value="1"/>
</dbReference>
<reference evidence="2" key="1">
    <citation type="submission" date="2020-10" db="EMBL/GenBank/DDBJ databases">
        <authorList>
            <person name="Gilroy R."/>
        </authorList>
    </citation>
    <scope>NUCLEOTIDE SEQUENCE</scope>
    <source>
        <strain evidence="2">2889</strain>
    </source>
</reference>
<evidence type="ECO:0000259" key="1">
    <source>
        <dbReference type="Pfam" id="PF00535"/>
    </source>
</evidence>
<name>A0A9D9DRF7_9BACT</name>
<feature type="domain" description="Glycosyltransferase 2-like" evidence="1">
    <location>
        <begin position="8"/>
        <end position="134"/>
    </location>
</feature>
<comment type="caution">
    <text evidence="2">The sequence shown here is derived from an EMBL/GenBank/DDBJ whole genome shotgun (WGS) entry which is preliminary data.</text>
</comment>
<protein>
    <submittedName>
        <fullName evidence="2">Glycosyltransferase family 2 protein</fullName>
    </submittedName>
</protein>
<gene>
    <name evidence="2" type="ORF">IAB08_02965</name>
</gene>
<reference evidence="2" key="2">
    <citation type="journal article" date="2021" name="PeerJ">
        <title>Extensive microbial diversity within the chicken gut microbiome revealed by metagenomics and culture.</title>
        <authorList>
            <person name="Gilroy R."/>
            <person name="Ravi A."/>
            <person name="Getino M."/>
            <person name="Pursley I."/>
            <person name="Horton D.L."/>
            <person name="Alikhan N.F."/>
            <person name="Baker D."/>
            <person name="Gharbi K."/>
            <person name="Hall N."/>
            <person name="Watson M."/>
            <person name="Adriaenssens E.M."/>
            <person name="Foster-Nyarko E."/>
            <person name="Jarju S."/>
            <person name="Secka A."/>
            <person name="Antonio M."/>
            <person name="Oren A."/>
            <person name="Chaudhuri R.R."/>
            <person name="La Ragione R."/>
            <person name="Hildebrand F."/>
            <person name="Pallen M.J."/>
        </authorList>
    </citation>
    <scope>NUCLEOTIDE SEQUENCE</scope>
    <source>
        <strain evidence="2">2889</strain>
    </source>
</reference>